<dbReference type="InterPro" id="IPR019465">
    <property type="entry name" value="Cog5"/>
</dbReference>
<evidence type="ECO:0000256" key="3">
    <source>
        <dbReference type="ARBA" id="ARBA00023034"/>
    </source>
</evidence>
<evidence type="ECO:0000259" key="7">
    <source>
        <dbReference type="Pfam" id="PF20649"/>
    </source>
</evidence>
<dbReference type="Pfam" id="PF10392">
    <property type="entry name" value="COG5_N"/>
    <property type="match status" value="1"/>
</dbReference>
<dbReference type="OrthoDB" id="18786at2759"/>
<dbReference type="InterPro" id="IPR049176">
    <property type="entry name" value="COG5_N"/>
</dbReference>
<feature type="domain" description="Conserved oligomeric Golgi complex subunit 5 N-terminal" evidence="6">
    <location>
        <begin position="77"/>
        <end position="182"/>
    </location>
</feature>
<comment type="subcellular location">
    <subcellularLocation>
        <location evidence="1">Golgi apparatus membrane</location>
        <topology evidence="1">Peripheral membrane protein</topology>
    </subcellularLocation>
</comment>
<proteinExistence type="predicted"/>
<keyword evidence="3" id="KW-0333">Golgi apparatus</keyword>
<feature type="compositionally biased region" description="Basic and acidic residues" evidence="5">
    <location>
        <begin position="202"/>
        <end position="214"/>
    </location>
</feature>
<keyword evidence="9" id="KW-1185">Reference proteome</keyword>
<sequence length="926" mass="101389">MTTDGYMDYAPFASSKFNPTFYANAILAGERYDPEETPEDPEGDSLNGVAKNKDDAASKNVGFGGAGNGSGTASLSVKGDVSVALAKLNYGIEDVDRQMKHEIEENHPLLLKHLASSSTLSSNVTAIQSTLTTLSASLSRLHTKIHLPHSELKAQVERLEKIRCANEVLRRVSRFLVLARRLEGQMGFVTNKIEGGKTGGGDGKEDGSGEGEREREMAKAALTIAELDILLQEPESPKPAVTSETDAAPVDPVVEEAIIPLDPDQIALTSLDVVKAQVPAVRRARDVVIEEMEGMVINGLANLNQPLLSTSLQTAHNLRLLPQLVSNLLADLNDAVETRIGKVFDMESIGKEVAQKEQPSAASAATSLLYRSTRLKPSSTPTNQNISIFHDVLWRRLDVLLEDIAQCCIKVYTLEKVLRMKKVVNPNTGFGLSAGGTGLGEASASVLDEVKEGSFLDECLETMEEKPTFTFWTTLATSLDTQTRAICEANNFLQQALSSNYPRFLRLFHTFFAKIAVHTETVYTQEHQSPETVLCLRAISKFETLYLSRSSARMTDSINAAFSGGYKQPPGSKEGNSVSRIMLNEMDSAKFDPLLGRNMARLIGKAVDAITGKVDSLLIKDFSATSLIGPLASSAQVNNSALVSFVYHIVYSLRNPFTEFPSKIIASLETPLQAAEKCYGAVTAALDTAIKRELSTIFARVHRVDFAKSVDPMSSMGMGGGTGGSPYIKDLADRLNFLRTEILGRFDMGAMRDEWLLSLTRHAIRAFLLNASIARPLGESGKLKLTGDMTELEFALNTFLATGHTSRQNATRLDAAGRDYKSLRAFRTCLFLDHTSLAHPAETQGIAPLVLLHHIIVLSPLQLPHQIHEWSEQEYILWIDKHSEEEGWRLLEKAVDGQRDGKGAEEWRGLIREVLQNARSGKMKTD</sequence>
<organism evidence="8 9">
    <name type="scientific">Filobasidium floriforme</name>
    <dbReference type="NCBI Taxonomy" id="5210"/>
    <lineage>
        <taxon>Eukaryota</taxon>
        <taxon>Fungi</taxon>
        <taxon>Dikarya</taxon>
        <taxon>Basidiomycota</taxon>
        <taxon>Agaricomycotina</taxon>
        <taxon>Tremellomycetes</taxon>
        <taxon>Filobasidiales</taxon>
        <taxon>Filobasidiaceae</taxon>
        <taxon>Filobasidium</taxon>
    </lineage>
</organism>
<feature type="region of interest" description="Disordered" evidence="5">
    <location>
        <begin position="33"/>
        <end position="52"/>
    </location>
</feature>
<evidence type="ECO:0000259" key="6">
    <source>
        <dbReference type="Pfam" id="PF10392"/>
    </source>
</evidence>
<evidence type="ECO:0000256" key="4">
    <source>
        <dbReference type="ARBA" id="ARBA00023136"/>
    </source>
</evidence>
<name>A0A8K0JN97_9TREE</name>
<comment type="caution">
    <text evidence="8">The sequence shown here is derived from an EMBL/GenBank/DDBJ whole genome shotgun (WGS) entry which is preliminary data.</text>
</comment>
<accession>A0A8K0JN97</accession>
<dbReference type="Pfam" id="PF20649">
    <property type="entry name" value="COG5_C"/>
    <property type="match status" value="1"/>
</dbReference>
<evidence type="ECO:0000313" key="8">
    <source>
        <dbReference type="EMBL" id="KAG7558236.1"/>
    </source>
</evidence>
<keyword evidence="4" id="KW-0472">Membrane</keyword>
<dbReference type="InterPro" id="IPR048485">
    <property type="entry name" value="COG5_helical"/>
</dbReference>
<dbReference type="GO" id="GO:0006891">
    <property type="term" value="P:intra-Golgi vesicle-mediated transport"/>
    <property type="evidence" value="ECO:0007669"/>
    <property type="project" value="InterPro"/>
</dbReference>
<evidence type="ECO:0000313" key="9">
    <source>
        <dbReference type="Proteomes" id="UP000812966"/>
    </source>
</evidence>
<evidence type="ECO:0000256" key="5">
    <source>
        <dbReference type="SAM" id="MobiDB-lite"/>
    </source>
</evidence>
<reference evidence="8" key="1">
    <citation type="submission" date="2020-04" db="EMBL/GenBank/DDBJ databases">
        <title>Analysis of mating type loci in Filobasidium floriforme.</title>
        <authorList>
            <person name="Nowrousian M."/>
        </authorList>
    </citation>
    <scope>NUCLEOTIDE SEQUENCE</scope>
    <source>
        <strain evidence="8">CBS 6242</strain>
    </source>
</reference>
<dbReference type="EMBL" id="JABELV010000048">
    <property type="protein sequence ID" value="KAG7558236.1"/>
    <property type="molecule type" value="Genomic_DNA"/>
</dbReference>
<dbReference type="GO" id="GO:0000139">
    <property type="term" value="C:Golgi membrane"/>
    <property type="evidence" value="ECO:0007669"/>
    <property type="project" value="UniProtKB-SubCell"/>
</dbReference>
<evidence type="ECO:0000256" key="1">
    <source>
        <dbReference type="ARBA" id="ARBA00004395"/>
    </source>
</evidence>
<dbReference type="PANTHER" id="PTHR13228:SF3">
    <property type="entry name" value="CONSERVED OLIGOMERIC GOLGI COMPLEX SUBUNIT 5"/>
    <property type="match status" value="1"/>
</dbReference>
<gene>
    <name evidence="8" type="ORF">FFLO_02889</name>
</gene>
<dbReference type="AlphaFoldDB" id="A0A8K0JN97"/>
<protein>
    <recommendedName>
        <fullName evidence="2">Conserved oligomeric Golgi complex subunit 5</fullName>
    </recommendedName>
</protein>
<dbReference type="Proteomes" id="UP000812966">
    <property type="component" value="Unassembled WGS sequence"/>
</dbReference>
<feature type="region of interest" description="Disordered" evidence="5">
    <location>
        <begin position="193"/>
        <end position="214"/>
    </location>
</feature>
<dbReference type="PANTHER" id="PTHR13228">
    <property type="entry name" value="CONSERVED OLIGOMERIC GOLGI COMPLEX COMPONENT 5"/>
    <property type="match status" value="1"/>
</dbReference>
<feature type="domain" description="Conserved oligomeric Golgi complex subunit 5 helical" evidence="7">
    <location>
        <begin position="268"/>
        <end position="512"/>
    </location>
</feature>
<feature type="compositionally biased region" description="Acidic residues" evidence="5">
    <location>
        <begin position="33"/>
        <end position="43"/>
    </location>
</feature>
<dbReference type="GO" id="GO:0017119">
    <property type="term" value="C:Golgi transport complex"/>
    <property type="evidence" value="ECO:0007669"/>
    <property type="project" value="InterPro"/>
</dbReference>
<evidence type="ECO:0000256" key="2">
    <source>
        <dbReference type="ARBA" id="ARBA00020974"/>
    </source>
</evidence>